<feature type="transmembrane region" description="Helical" evidence="6">
    <location>
        <begin position="54"/>
        <end position="75"/>
    </location>
</feature>
<feature type="non-terminal residue" evidence="7">
    <location>
        <position position="1"/>
    </location>
</feature>
<keyword evidence="4 6" id="KW-1133">Transmembrane helix</keyword>
<organism evidence="7 8">
    <name type="scientific">Polarella glacialis</name>
    <name type="common">Dinoflagellate</name>
    <dbReference type="NCBI Taxonomy" id="89957"/>
    <lineage>
        <taxon>Eukaryota</taxon>
        <taxon>Sar</taxon>
        <taxon>Alveolata</taxon>
        <taxon>Dinophyceae</taxon>
        <taxon>Suessiales</taxon>
        <taxon>Suessiaceae</taxon>
        <taxon>Polarella</taxon>
    </lineage>
</organism>
<evidence type="ECO:0000256" key="3">
    <source>
        <dbReference type="ARBA" id="ARBA00022692"/>
    </source>
</evidence>
<evidence type="ECO:0000256" key="4">
    <source>
        <dbReference type="ARBA" id="ARBA00022989"/>
    </source>
</evidence>
<evidence type="ECO:0000256" key="1">
    <source>
        <dbReference type="ARBA" id="ARBA00004141"/>
    </source>
</evidence>
<protein>
    <recommendedName>
        <fullName evidence="6">Choline transporter-like protein</fullName>
    </recommendedName>
</protein>
<proteinExistence type="inferred from homology"/>
<evidence type="ECO:0000313" key="7">
    <source>
        <dbReference type="EMBL" id="CAE8679783.1"/>
    </source>
</evidence>
<dbReference type="GO" id="GO:0022857">
    <property type="term" value="F:transmembrane transporter activity"/>
    <property type="evidence" value="ECO:0007669"/>
    <property type="project" value="UniProtKB-UniRule"/>
</dbReference>
<evidence type="ECO:0000256" key="2">
    <source>
        <dbReference type="ARBA" id="ARBA00007168"/>
    </source>
</evidence>
<evidence type="ECO:0000256" key="6">
    <source>
        <dbReference type="RuleBase" id="RU368066"/>
    </source>
</evidence>
<dbReference type="AlphaFoldDB" id="A0A813JP58"/>
<feature type="transmembrane region" description="Helical" evidence="6">
    <location>
        <begin position="95"/>
        <end position="114"/>
    </location>
</feature>
<comment type="function">
    <text evidence="6">Choline transporter.</text>
</comment>
<dbReference type="InterPro" id="IPR007603">
    <property type="entry name" value="Choline_transptr-like"/>
</dbReference>
<comment type="similarity">
    <text evidence="2 6">Belongs to the CTL (choline transporter-like) family.</text>
</comment>
<gene>
    <name evidence="7" type="ORF">PGLA2088_LOCUS21549</name>
</gene>
<dbReference type="Proteomes" id="UP000626109">
    <property type="component" value="Unassembled WGS sequence"/>
</dbReference>
<evidence type="ECO:0000313" key="8">
    <source>
        <dbReference type="Proteomes" id="UP000626109"/>
    </source>
</evidence>
<dbReference type="GO" id="GO:0005886">
    <property type="term" value="C:plasma membrane"/>
    <property type="evidence" value="ECO:0007669"/>
    <property type="project" value="UniProtKB-SubCell"/>
</dbReference>
<keyword evidence="5 6" id="KW-0472">Membrane</keyword>
<comment type="caution">
    <text evidence="7">The sequence shown here is derived from an EMBL/GenBank/DDBJ whole genome shotgun (WGS) entry which is preliminary data.</text>
</comment>
<sequence length="116" mass="12334">ACGVECYHNTFQRVGNLAYLDMPMTSLNFCKAAERAVDVIITIPAVDLLQGATAVFQIAGVGMCTLASALFSFLVIRHVDSDPKNLEFVEGKNTVVVVAAIVGFAVGCSLMTVFDT</sequence>
<name>A0A813JP58_POLGL</name>
<reference evidence="7" key="1">
    <citation type="submission" date="2021-02" db="EMBL/GenBank/DDBJ databases">
        <authorList>
            <person name="Dougan E. K."/>
            <person name="Rhodes N."/>
            <person name="Thang M."/>
            <person name="Chan C."/>
        </authorList>
    </citation>
    <scope>NUCLEOTIDE SEQUENCE</scope>
</reference>
<comment type="subcellular location">
    <subcellularLocation>
        <location evidence="6">Cell membrane</location>
        <topology evidence="6">Multi-pass membrane protein</topology>
    </subcellularLocation>
    <subcellularLocation>
        <location evidence="1">Membrane</location>
        <topology evidence="1">Multi-pass membrane protein</topology>
    </subcellularLocation>
</comment>
<comment type="caution">
    <text evidence="6">Lacks conserved residue(s) required for the propagation of feature annotation.</text>
</comment>
<accession>A0A813JP58</accession>
<dbReference type="EMBL" id="CAJNNW010025798">
    <property type="protein sequence ID" value="CAE8679783.1"/>
    <property type="molecule type" value="Genomic_DNA"/>
</dbReference>
<keyword evidence="3 6" id="KW-0812">Transmembrane</keyword>
<dbReference type="Pfam" id="PF04515">
    <property type="entry name" value="Choline_transpo"/>
    <property type="match status" value="1"/>
</dbReference>
<feature type="non-terminal residue" evidence="7">
    <location>
        <position position="116"/>
    </location>
</feature>
<evidence type="ECO:0000256" key="5">
    <source>
        <dbReference type="ARBA" id="ARBA00023136"/>
    </source>
</evidence>